<sequence>MAERLASEAQSILDGSTRHLGELATDLKAAEILADVRSEPDLATRVFSALRLKHPGMDLDELTHHGQAVCRVASGGEAARGSAVDFLTVRLVSNAYLDPTALEAKLRELATATFDRERIPRVADMTDAIDDFGIARRDLFEALTQFEQIAAYEDDPTVIARRFSKTVGELYEAALPLFAWCQLLLGTTESADAYQRLVTKDSTELTTRLGNKLPRTFGDFPTFLRNAGHHGRAFQVDDSTGTVTIRLRSHTESMTIARYVDRAYALLESLLVVHWTVSNWLEQAAVTVPMPSGAAEAMGLTQQQLAAFWLREVRGLEITESTLRDGRWTIAGEVPEGEVLTLALAMAQLADNRCHVVEVRASDTAGAPLTVSLKDYQAFATTAGGSRGTSTLGLLMLRHRCTSQGECLLQEMDTEFAAVALGFAVLNGEFDQVAHLRSVRQLAISHGHSQVAGLATRALATIRNGDDFDLKLELAARTKTFAAPEPPTASAAEVRLDGGALSPRRPCD</sequence>
<dbReference type="AlphaFoldDB" id="A0A9X1LTX9"/>
<evidence type="ECO:0000313" key="2">
    <source>
        <dbReference type="EMBL" id="MCC2031445.1"/>
    </source>
</evidence>
<accession>A0A9X1LTX9</accession>
<evidence type="ECO:0000313" key="3">
    <source>
        <dbReference type="Proteomes" id="UP001139354"/>
    </source>
</evidence>
<organism evidence="2 3">
    <name type="scientific">Microbacterium allomyrinae</name>
    <dbReference type="NCBI Taxonomy" id="2830666"/>
    <lineage>
        <taxon>Bacteria</taxon>
        <taxon>Bacillati</taxon>
        <taxon>Actinomycetota</taxon>
        <taxon>Actinomycetes</taxon>
        <taxon>Micrococcales</taxon>
        <taxon>Microbacteriaceae</taxon>
        <taxon>Microbacterium</taxon>
    </lineage>
</organism>
<reference evidence="2" key="1">
    <citation type="submission" date="2021-04" db="EMBL/GenBank/DDBJ databases">
        <title>Microbacterium tenobrionis sp. nov. and Microbacterium allomyrinae sp. nov., isolated from larvae of Tenobrio molitor and Allomyrina dichotoma, respectively.</title>
        <authorList>
            <person name="Lee S.D."/>
        </authorList>
    </citation>
    <scope>NUCLEOTIDE SEQUENCE</scope>
    <source>
        <strain evidence="2">BWT-G7</strain>
    </source>
</reference>
<protein>
    <submittedName>
        <fullName evidence="2">Uncharacterized protein</fullName>
    </submittedName>
</protein>
<comment type="caution">
    <text evidence="2">The sequence shown here is derived from an EMBL/GenBank/DDBJ whole genome shotgun (WGS) entry which is preliminary data.</text>
</comment>
<feature type="region of interest" description="Disordered" evidence="1">
    <location>
        <begin position="483"/>
        <end position="508"/>
    </location>
</feature>
<proteinExistence type="predicted"/>
<dbReference type="EMBL" id="JAGTTN010000001">
    <property type="protein sequence ID" value="MCC2031445.1"/>
    <property type="molecule type" value="Genomic_DNA"/>
</dbReference>
<keyword evidence="3" id="KW-1185">Reference proteome</keyword>
<evidence type="ECO:0000256" key="1">
    <source>
        <dbReference type="SAM" id="MobiDB-lite"/>
    </source>
</evidence>
<dbReference type="Proteomes" id="UP001139354">
    <property type="component" value="Unassembled WGS sequence"/>
</dbReference>
<name>A0A9X1LTX9_9MICO</name>
<gene>
    <name evidence="2" type="ORF">KEC57_04525</name>
</gene>